<dbReference type="AlphaFoldDB" id="A0A1G8Z6W1"/>
<dbReference type="PROSITE" id="PS51257">
    <property type="entry name" value="PROKAR_LIPOPROTEIN"/>
    <property type="match status" value="1"/>
</dbReference>
<dbReference type="RefSeq" id="WP_066957670.1">
    <property type="nucleotide sequence ID" value="NZ_BCNX01000007.1"/>
</dbReference>
<evidence type="ECO:0000313" key="2">
    <source>
        <dbReference type="Proteomes" id="UP000326500"/>
    </source>
</evidence>
<sequence>MTSTVKRIFLVCLILVTMLFTAGCTGEGQSSAGKTATEFRGEASGYDDRVEFRYIPNSDEPETYSVTYTIERDVSWGTMIETRENVRYERISSGNPIAIVVPREEPMDGVALEIEIRSAAGVVLHQSRTSVGPETPVPMPL</sequence>
<accession>A0A1G8Z6W1</accession>
<evidence type="ECO:0000313" key="1">
    <source>
        <dbReference type="EMBL" id="SDK10822.1"/>
    </source>
</evidence>
<dbReference type="EMBL" id="FNFT01000004">
    <property type="protein sequence ID" value="SDK10822.1"/>
    <property type="molecule type" value="Genomic_DNA"/>
</dbReference>
<reference evidence="1 2" key="1">
    <citation type="submission" date="2016-10" db="EMBL/GenBank/DDBJ databases">
        <authorList>
            <person name="Varghese N."/>
            <person name="Submissions S."/>
        </authorList>
    </citation>
    <scope>NUCLEOTIDE SEQUENCE [LARGE SCALE GENOMIC DNA]</scope>
    <source>
        <strain evidence="1 2">DSM 2373</strain>
    </source>
</reference>
<protein>
    <submittedName>
        <fullName evidence="1">Uncharacterized protein</fullName>
    </submittedName>
</protein>
<gene>
    <name evidence="1" type="ORF">SAMN04488571_1044</name>
</gene>
<keyword evidence="2" id="KW-1185">Reference proteome</keyword>
<proteinExistence type="predicted"/>
<name>A0A1G8Z6W1_9EURY</name>
<dbReference type="OrthoDB" id="107348at2157"/>
<dbReference type="Proteomes" id="UP000326500">
    <property type="component" value="Unassembled WGS sequence"/>
</dbReference>
<organism evidence="1 2">
    <name type="scientific">Methanoculleus thermophilus</name>
    <dbReference type="NCBI Taxonomy" id="2200"/>
    <lineage>
        <taxon>Archaea</taxon>
        <taxon>Methanobacteriati</taxon>
        <taxon>Methanobacteriota</taxon>
        <taxon>Stenosarchaea group</taxon>
        <taxon>Methanomicrobia</taxon>
        <taxon>Methanomicrobiales</taxon>
        <taxon>Methanomicrobiaceae</taxon>
        <taxon>Methanoculleus</taxon>
    </lineage>
</organism>